<evidence type="ECO:0000313" key="4">
    <source>
        <dbReference type="Proteomes" id="UP000185473"/>
    </source>
</evidence>
<name>A0A1L6RD04_9LACO</name>
<dbReference type="InterPro" id="IPR044946">
    <property type="entry name" value="Restrct_endonuc_typeI_TRD_sf"/>
</dbReference>
<dbReference type="GO" id="GO:0003677">
    <property type="term" value="F:DNA binding"/>
    <property type="evidence" value="ECO:0007669"/>
    <property type="project" value="UniProtKB-KW"/>
</dbReference>
<dbReference type="STRING" id="1631871.FOL01_1556"/>
<dbReference type="Gene3D" id="3.90.220.20">
    <property type="entry name" value="DNA methylase specificity domains"/>
    <property type="match status" value="1"/>
</dbReference>
<dbReference type="Proteomes" id="UP000185473">
    <property type="component" value="Chromosome"/>
</dbReference>
<sequence length="158" mass="17535">MLPKRGKGLLAKDARPGNIPVIAGGLSPATKHDIANTKAPVVTISASGANAGYINIWLEPVWSSDSSFIDSTIIENVYFWYVLLKSRQQEIFDMQTGSAQPHIYPKHIGIMPIREISTKDILEFNHLITPFFNTIANNLEEISTLSTIRDVLLKKMLS</sequence>
<dbReference type="REBASE" id="176278">
    <property type="entry name" value="S1.WjoFOL01ORF1560P"/>
</dbReference>
<dbReference type="AlphaFoldDB" id="A0A1L6RD04"/>
<dbReference type="RefSeq" id="WP_237342625.1">
    <property type="nucleotide sequence ID" value="NZ_CP014332.1"/>
</dbReference>
<keyword evidence="2" id="KW-0238">DNA-binding</keyword>
<gene>
    <name evidence="3" type="ORF">FOL01_1556</name>
</gene>
<proteinExistence type="predicted"/>
<dbReference type="KEGG" id="wjo:FOL01_1556"/>
<reference evidence="3 4" key="1">
    <citation type="submission" date="2016-02" db="EMBL/GenBank/DDBJ databases">
        <title>Complete Genome Sequence of Weissella jogaejeotgali FOL01.</title>
        <authorList>
            <person name="Lee J.-H."/>
            <person name="Ku H.-J."/>
        </authorList>
    </citation>
    <scope>NUCLEOTIDE SEQUENCE [LARGE SCALE GENOMIC DNA]</scope>
    <source>
        <strain evidence="3 4">FOL01</strain>
    </source>
</reference>
<evidence type="ECO:0000256" key="2">
    <source>
        <dbReference type="ARBA" id="ARBA00023125"/>
    </source>
</evidence>
<dbReference type="EMBL" id="CP014332">
    <property type="protein sequence ID" value="APS42415.1"/>
    <property type="molecule type" value="Genomic_DNA"/>
</dbReference>
<dbReference type="GO" id="GO:0009307">
    <property type="term" value="P:DNA restriction-modification system"/>
    <property type="evidence" value="ECO:0007669"/>
    <property type="project" value="UniProtKB-KW"/>
</dbReference>
<dbReference type="CDD" id="cd17291">
    <property type="entry name" value="RMtype1_S_MgeORF438P-TRD-CR_like"/>
    <property type="match status" value="1"/>
</dbReference>
<evidence type="ECO:0000313" key="3">
    <source>
        <dbReference type="EMBL" id="APS42415.1"/>
    </source>
</evidence>
<keyword evidence="4" id="KW-1185">Reference proteome</keyword>
<dbReference type="SUPFAM" id="SSF116734">
    <property type="entry name" value="DNA methylase specificity domain"/>
    <property type="match status" value="1"/>
</dbReference>
<protein>
    <submittedName>
        <fullName evidence="3">Type I restriction-modification system, specificity subunit S</fullName>
    </submittedName>
</protein>
<evidence type="ECO:0000256" key="1">
    <source>
        <dbReference type="ARBA" id="ARBA00022747"/>
    </source>
</evidence>
<organism evidence="3 4">
    <name type="scientific">Weissella jogaejeotgali</name>
    <dbReference type="NCBI Taxonomy" id="1631871"/>
    <lineage>
        <taxon>Bacteria</taxon>
        <taxon>Bacillati</taxon>
        <taxon>Bacillota</taxon>
        <taxon>Bacilli</taxon>
        <taxon>Lactobacillales</taxon>
        <taxon>Lactobacillaceae</taxon>
        <taxon>Weissella</taxon>
    </lineage>
</organism>
<keyword evidence="1" id="KW-0680">Restriction system</keyword>
<accession>A0A1L6RD04</accession>